<keyword evidence="3" id="KW-0548">Nucleotidyltransferase</keyword>
<dbReference type="GO" id="GO:0016779">
    <property type="term" value="F:nucleotidyltransferase activity"/>
    <property type="evidence" value="ECO:0007669"/>
    <property type="project" value="UniProtKB-KW"/>
</dbReference>
<gene>
    <name evidence="3" type="primary">cysD_0</name>
    <name evidence="3" type="ORF">CM83_16871</name>
</gene>
<dbReference type="EMBL" id="GBHO01001699">
    <property type="protein sequence ID" value="JAG41905.1"/>
    <property type="molecule type" value="Transcribed_RNA"/>
</dbReference>
<keyword evidence="3" id="KW-0808">Transferase</keyword>
<feature type="signal peptide" evidence="2">
    <location>
        <begin position="1"/>
        <end position="21"/>
    </location>
</feature>
<protein>
    <submittedName>
        <fullName evidence="3">Sulfate adenylyltransferase subunit 2</fullName>
    </submittedName>
</protein>
<feature type="chain" id="PRO_5002055423" evidence="2">
    <location>
        <begin position="22"/>
        <end position="223"/>
    </location>
</feature>
<accession>A0A0A9ZHP5</accession>
<organism evidence="3">
    <name type="scientific">Lygus hesperus</name>
    <name type="common">Western plant bug</name>
    <dbReference type="NCBI Taxonomy" id="30085"/>
    <lineage>
        <taxon>Eukaryota</taxon>
        <taxon>Metazoa</taxon>
        <taxon>Ecdysozoa</taxon>
        <taxon>Arthropoda</taxon>
        <taxon>Hexapoda</taxon>
        <taxon>Insecta</taxon>
        <taxon>Pterygota</taxon>
        <taxon>Neoptera</taxon>
        <taxon>Paraneoptera</taxon>
        <taxon>Hemiptera</taxon>
        <taxon>Heteroptera</taxon>
        <taxon>Panheteroptera</taxon>
        <taxon>Cimicomorpha</taxon>
        <taxon>Miridae</taxon>
        <taxon>Mirini</taxon>
        <taxon>Lygus</taxon>
    </lineage>
</organism>
<evidence type="ECO:0000313" key="3">
    <source>
        <dbReference type="EMBL" id="JAG41905.1"/>
    </source>
</evidence>
<keyword evidence="2" id="KW-0732">Signal</keyword>
<evidence type="ECO:0000256" key="1">
    <source>
        <dbReference type="SAM" id="MobiDB-lite"/>
    </source>
</evidence>
<name>A0A0A9ZHP5_LYGHE</name>
<feature type="region of interest" description="Disordered" evidence="1">
    <location>
        <begin position="164"/>
        <end position="223"/>
    </location>
</feature>
<evidence type="ECO:0000256" key="2">
    <source>
        <dbReference type="SAM" id="SignalP"/>
    </source>
</evidence>
<sequence>MDTPQLLFFFFLVALLRPTNSLFVPEQLPTLLSFVYTNIPPIRKGIDSRVGFGFRLGPNADVQVMLELGPQQNTAPIGPQKADGNSKRETRLPQYKYKYQPNKYRAPVKGSWLQAWKHQQAQIDEGEDVGVMPAQPALDQDVVAHLQQLYKEQPMERDSRILKTAEDESQNKLANEQGEQIRAKEDAKSDKEEGEVVVMEGPAVAMQDSYQLNNEEMNNPESA</sequence>
<reference evidence="3" key="2">
    <citation type="submission" date="2014-07" db="EMBL/GenBank/DDBJ databases">
        <authorList>
            <person name="Hull J."/>
        </authorList>
    </citation>
    <scope>NUCLEOTIDE SEQUENCE</scope>
</reference>
<dbReference type="AlphaFoldDB" id="A0A0A9ZHP5"/>
<proteinExistence type="predicted"/>
<feature type="region of interest" description="Disordered" evidence="1">
    <location>
        <begin position="72"/>
        <end position="93"/>
    </location>
</feature>
<feature type="compositionally biased region" description="Basic and acidic residues" evidence="1">
    <location>
        <begin position="179"/>
        <end position="191"/>
    </location>
</feature>
<reference evidence="3" key="1">
    <citation type="journal article" date="2014" name="PLoS ONE">
        <title>Transcriptome-Based Identification of ABC Transporters in the Western Tarnished Plant Bug Lygus hesperus.</title>
        <authorList>
            <person name="Hull J.J."/>
            <person name="Chaney K."/>
            <person name="Geib S.M."/>
            <person name="Fabrick J.A."/>
            <person name="Brent C.S."/>
            <person name="Walsh D."/>
            <person name="Lavine L.C."/>
        </authorList>
    </citation>
    <scope>NUCLEOTIDE SEQUENCE</scope>
</reference>
<feature type="compositionally biased region" description="Polar residues" evidence="1">
    <location>
        <begin position="208"/>
        <end position="223"/>
    </location>
</feature>